<comment type="caution">
    <text evidence="2">The sequence shown here is derived from an EMBL/GenBank/DDBJ whole genome shotgun (WGS) entry which is preliminary data.</text>
</comment>
<evidence type="ECO:0000256" key="1">
    <source>
        <dbReference type="SAM" id="SignalP"/>
    </source>
</evidence>
<dbReference type="AlphaFoldDB" id="A0A9Q3Z678"/>
<evidence type="ECO:0008006" key="4">
    <source>
        <dbReference type="Google" id="ProtNLM"/>
    </source>
</evidence>
<name>A0A9Q3Z678_9ACTN</name>
<reference evidence="2" key="1">
    <citation type="submission" date="2021-12" db="EMBL/GenBank/DDBJ databases">
        <authorList>
            <person name="Lee J.-H."/>
            <person name="Kim S.-B."/>
        </authorList>
    </citation>
    <scope>NUCLEOTIDE SEQUENCE</scope>
    <source>
        <strain evidence="2">NR30</strain>
    </source>
</reference>
<sequence length="141" mass="14873">MLKSLKRALTVTGVSGAAVVLAATSAFASGVNYPKQSKNVSYGNCTVTVSGHSSYSSTYGGYVFIGDSSANSIYCSQVYLEVVWIDKSGNEQYKKVYANGGATETANASYKLLPSQYSKVLEVVGSGINGTHSTPTAYLYF</sequence>
<accession>A0A9Q3Z678</accession>
<evidence type="ECO:0000313" key="3">
    <source>
        <dbReference type="Proteomes" id="UP001108029"/>
    </source>
</evidence>
<keyword evidence="1" id="KW-0732">Signal</keyword>
<dbReference type="EMBL" id="JAJSBI010000006">
    <property type="protein sequence ID" value="MCD9874919.1"/>
    <property type="molecule type" value="Genomic_DNA"/>
</dbReference>
<protein>
    <recommendedName>
        <fullName evidence="4">Spore-associated protein A</fullName>
    </recommendedName>
</protein>
<feature type="signal peptide" evidence="1">
    <location>
        <begin position="1"/>
        <end position="28"/>
    </location>
</feature>
<organism evidence="2 3">
    <name type="scientific">Streptomyces guryensis</name>
    <dbReference type="NCBI Taxonomy" id="2886947"/>
    <lineage>
        <taxon>Bacteria</taxon>
        <taxon>Bacillati</taxon>
        <taxon>Actinomycetota</taxon>
        <taxon>Actinomycetes</taxon>
        <taxon>Kitasatosporales</taxon>
        <taxon>Streptomycetaceae</taxon>
        <taxon>Streptomyces</taxon>
    </lineage>
</organism>
<dbReference type="RefSeq" id="WP_232649046.1">
    <property type="nucleotide sequence ID" value="NZ_JAJSBI010000006.1"/>
</dbReference>
<feature type="chain" id="PRO_5040206565" description="Spore-associated protein A" evidence="1">
    <location>
        <begin position="29"/>
        <end position="141"/>
    </location>
</feature>
<evidence type="ECO:0000313" key="2">
    <source>
        <dbReference type="EMBL" id="MCD9874919.1"/>
    </source>
</evidence>
<keyword evidence="3" id="KW-1185">Reference proteome</keyword>
<proteinExistence type="predicted"/>
<gene>
    <name evidence="2" type="ORF">LJ657_14775</name>
</gene>
<dbReference type="Proteomes" id="UP001108029">
    <property type="component" value="Unassembled WGS sequence"/>
</dbReference>